<dbReference type="InterPro" id="IPR007557">
    <property type="entry name" value="PSP1_C"/>
</dbReference>
<dbReference type="PANTHER" id="PTHR43830">
    <property type="entry name" value="PROTEIN PSP1"/>
    <property type="match status" value="1"/>
</dbReference>
<keyword evidence="3" id="KW-1185">Reference proteome</keyword>
<evidence type="ECO:0000259" key="1">
    <source>
        <dbReference type="PROSITE" id="PS51411"/>
    </source>
</evidence>
<evidence type="ECO:0000313" key="3">
    <source>
        <dbReference type="Proteomes" id="UP000005481"/>
    </source>
</evidence>
<dbReference type="PATRIC" id="fig|861450.3.peg.1461"/>
<dbReference type="EMBL" id="AGCJ01000071">
    <property type="protein sequence ID" value="EHM39234.1"/>
    <property type="molecule type" value="Genomic_DNA"/>
</dbReference>
<evidence type="ECO:0000313" key="2">
    <source>
        <dbReference type="EMBL" id="EHM39234.1"/>
    </source>
</evidence>
<dbReference type="PROSITE" id="PS51411">
    <property type="entry name" value="PSP1_C"/>
    <property type="match status" value="1"/>
</dbReference>
<dbReference type="GO" id="GO:0005737">
    <property type="term" value="C:cytoplasm"/>
    <property type="evidence" value="ECO:0007669"/>
    <property type="project" value="TreeGrafter"/>
</dbReference>
<dbReference type="InterPro" id="IPR047767">
    <property type="entry name" value="PSP1-like"/>
</dbReference>
<protein>
    <submittedName>
        <fullName evidence="2">PSP1 protein</fullName>
    </submittedName>
</protein>
<dbReference type="eggNOG" id="COG1774">
    <property type="taxonomic scope" value="Bacteria"/>
</dbReference>
<name>G9YIU1_9FIRM</name>
<dbReference type="NCBIfam" id="NF041131">
    <property type="entry name" value="RicT_YaaT_fam"/>
    <property type="match status" value="1"/>
</dbReference>
<sequence>MIVVGIRFKPAGKVYYFDPNGVDLNIQDGVIVETTRGMEFGTVVIEPRGVKDAEVVQPLKPIVRRATVKDLRQVEKNKEREKKAFSVCLEKIAKHKLPMKLIDVDYTFDMGKIIFFFTAEGRIDFRELVRDLASVFRTRIELRQIGLRDEAKMIGSIGYCGRPLCCAAFLGDFKPVSIRMAKSQGMSLNPTKISGICGRLMCCLRYENSLYTSGELKCPGCHKCGEQQKPPAVGQRVITEDGLGTVLRVHMKDHTVKVQLENGHTVNVAWSDVAEPDHDS</sequence>
<proteinExistence type="predicted"/>
<gene>
    <name evidence="2" type="ORF">HMPREF0080_01585</name>
</gene>
<dbReference type="AlphaFoldDB" id="G9YIU1"/>
<accession>G9YIU1</accession>
<dbReference type="STRING" id="861450.HMPREF0080_01585"/>
<dbReference type="OrthoDB" id="9779344at2"/>
<organism evidence="2 3">
    <name type="scientific">Anaeroglobus geminatus F0357</name>
    <dbReference type="NCBI Taxonomy" id="861450"/>
    <lineage>
        <taxon>Bacteria</taxon>
        <taxon>Bacillati</taxon>
        <taxon>Bacillota</taxon>
        <taxon>Negativicutes</taxon>
        <taxon>Veillonellales</taxon>
        <taxon>Veillonellaceae</taxon>
        <taxon>Anaeroglobus</taxon>
    </lineage>
</organism>
<dbReference type="RefSeq" id="WP_006790552.1">
    <property type="nucleotide sequence ID" value="NZ_JH417604.1"/>
</dbReference>
<feature type="domain" description="PSP1 C-terminal" evidence="1">
    <location>
        <begin position="60"/>
        <end position="145"/>
    </location>
</feature>
<reference evidence="2 3" key="1">
    <citation type="submission" date="2011-08" db="EMBL/GenBank/DDBJ databases">
        <authorList>
            <person name="Weinstock G."/>
            <person name="Sodergren E."/>
            <person name="Clifton S."/>
            <person name="Fulton L."/>
            <person name="Fulton B."/>
            <person name="Courtney L."/>
            <person name="Fronick C."/>
            <person name="Harrison M."/>
            <person name="Strong C."/>
            <person name="Farmer C."/>
            <person name="Delahaunty K."/>
            <person name="Markovic C."/>
            <person name="Hall O."/>
            <person name="Minx P."/>
            <person name="Tomlinson C."/>
            <person name="Mitreva M."/>
            <person name="Hou S."/>
            <person name="Chen J."/>
            <person name="Wollam A."/>
            <person name="Pepin K.H."/>
            <person name="Johnson M."/>
            <person name="Bhonagiri V."/>
            <person name="Zhang X."/>
            <person name="Suruliraj S."/>
            <person name="Warren W."/>
            <person name="Chinwalla A."/>
            <person name="Mardis E.R."/>
            <person name="Wilson R.K."/>
        </authorList>
    </citation>
    <scope>NUCLEOTIDE SEQUENCE [LARGE SCALE GENOMIC DNA]</scope>
    <source>
        <strain evidence="2 3">F0357</strain>
    </source>
</reference>
<dbReference type="Pfam" id="PF04468">
    <property type="entry name" value="PSP1"/>
    <property type="match status" value="1"/>
</dbReference>
<dbReference type="PANTHER" id="PTHR43830:SF3">
    <property type="entry name" value="PROTEIN PSP1"/>
    <property type="match status" value="1"/>
</dbReference>
<comment type="caution">
    <text evidence="2">The sequence shown here is derived from an EMBL/GenBank/DDBJ whole genome shotgun (WGS) entry which is preliminary data.</text>
</comment>
<dbReference type="HOGENOM" id="CLU_033149_2_0_9"/>
<dbReference type="Proteomes" id="UP000005481">
    <property type="component" value="Unassembled WGS sequence"/>
</dbReference>